<dbReference type="EMBL" id="RCOS01000167">
    <property type="protein sequence ID" value="RSN71882.1"/>
    <property type="molecule type" value="Genomic_DNA"/>
</dbReference>
<gene>
    <name evidence="1" type="ORF">D6D85_14940</name>
</gene>
<dbReference type="AlphaFoldDB" id="A0A3R9PEB2"/>
<comment type="caution">
    <text evidence="1">The sequence shown here is derived from an EMBL/GenBank/DDBJ whole genome shotgun (WGS) entry which is preliminary data.</text>
</comment>
<protein>
    <submittedName>
        <fullName evidence="1">Uncharacterized protein</fullName>
    </submittedName>
</protein>
<accession>A0A3R9PEB2</accession>
<proteinExistence type="predicted"/>
<keyword evidence="2" id="KW-1185">Reference proteome</keyword>
<name>A0A3R9PEB2_9CREN</name>
<dbReference type="Proteomes" id="UP000277582">
    <property type="component" value="Unassembled WGS sequence"/>
</dbReference>
<evidence type="ECO:0000313" key="1">
    <source>
        <dbReference type="EMBL" id="RSN71882.1"/>
    </source>
</evidence>
<reference evidence="1 2" key="1">
    <citation type="submission" date="2018-10" db="EMBL/GenBank/DDBJ databases">
        <title>Co-occurring genomic capacity for anaerobic methane metabolism and dissimilatory sulfite reduction discovered in the Korarchaeota.</title>
        <authorList>
            <person name="Mckay L.J."/>
            <person name="Dlakic M."/>
            <person name="Fields M.W."/>
            <person name="Delmont T.O."/>
            <person name="Eren A.M."/>
            <person name="Jay Z.J."/>
            <person name="Klingelsmith K.B."/>
            <person name="Rusch D.B."/>
            <person name="Inskeep W.P."/>
        </authorList>
    </citation>
    <scope>NUCLEOTIDE SEQUENCE [LARGE SCALE GENOMIC DNA]</scope>
    <source>
        <strain evidence="1 2">MDKW</strain>
    </source>
</reference>
<sequence length="181" mass="20556">MPILKDIHDVIKIARKVGISIKTENEEYAWEMSVLEEKGENALIEVGYMDKKAEFLVSKDGPVSGKINNREIPKDELGSIFNLLIFPLDFFLRSQDEKIVKGAVDESIGTIEPIGERDILGMRSKGFRVKISDLARKYLTDMKEAEYWLAKIGDYDVLVAVKGTFSQNNVVEVFLNNIEIR</sequence>
<evidence type="ECO:0000313" key="2">
    <source>
        <dbReference type="Proteomes" id="UP000277582"/>
    </source>
</evidence>
<organism evidence="1 2">
    <name type="scientific">Candidatus Methanodesulfokora washburnensis</name>
    <dbReference type="NCBI Taxonomy" id="2478471"/>
    <lineage>
        <taxon>Archaea</taxon>
        <taxon>Thermoproteota</taxon>
        <taxon>Candidatus Korarchaeia</taxon>
        <taxon>Candidatus Korarchaeia incertae sedis</taxon>
        <taxon>Candidatus Methanodesulfokora</taxon>
    </lineage>
</organism>
<dbReference type="RefSeq" id="WP_125672738.1">
    <property type="nucleotide sequence ID" value="NZ_RCOS01000167.1"/>
</dbReference>